<evidence type="ECO:0000313" key="2">
    <source>
        <dbReference type="EMBL" id="SHM93798.1"/>
    </source>
</evidence>
<gene>
    <name evidence="2" type="ORF">SAMN05444272_3524</name>
</gene>
<dbReference type="STRING" id="735517.SAMN05444272_3524"/>
<dbReference type="Proteomes" id="UP000186002">
    <property type="component" value="Unassembled WGS sequence"/>
</dbReference>
<feature type="compositionally biased region" description="Polar residues" evidence="1">
    <location>
        <begin position="14"/>
        <end position="38"/>
    </location>
</feature>
<name>A0A1M7MTE3_9HYPH</name>
<proteinExistence type="predicted"/>
<accession>A0A1M7MTE3</accession>
<dbReference type="AlphaFoldDB" id="A0A1M7MTE3"/>
<evidence type="ECO:0000256" key="1">
    <source>
        <dbReference type="SAM" id="MobiDB-lite"/>
    </source>
</evidence>
<sequence length="88" mass="9433">MLDSIGGSSLSSLTYPSPQNGSEDVSTADKLQQSNAKQQGKAAEAVSRQAERSSSRAEQLQKQAEQLENRGENRIREAGLGSRVDITV</sequence>
<dbReference type="EMBL" id="FRBW01000004">
    <property type="protein sequence ID" value="SHM93798.1"/>
    <property type="molecule type" value="Genomic_DNA"/>
</dbReference>
<reference evidence="2 3" key="1">
    <citation type="submission" date="2016-11" db="EMBL/GenBank/DDBJ databases">
        <authorList>
            <person name="Jaros S."/>
            <person name="Januszkiewicz K."/>
            <person name="Wedrychowicz H."/>
        </authorList>
    </citation>
    <scope>NUCLEOTIDE SEQUENCE [LARGE SCALE GENOMIC DNA]</scope>
    <source>
        <strain evidence="2 3">DSM 22153</strain>
    </source>
</reference>
<protein>
    <submittedName>
        <fullName evidence="2">Uncharacterized protein</fullName>
    </submittedName>
</protein>
<dbReference type="RefSeq" id="WP_073014635.1">
    <property type="nucleotide sequence ID" value="NZ_FRBW01000004.1"/>
</dbReference>
<keyword evidence="3" id="KW-1185">Reference proteome</keyword>
<feature type="compositionally biased region" description="Low complexity" evidence="1">
    <location>
        <begin position="1"/>
        <end position="13"/>
    </location>
</feature>
<evidence type="ECO:0000313" key="3">
    <source>
        <dbReference type="Proteomes" id="UP000186002"/>
    </source>
</evidence>
<organism evidence="2 3">
    <name type="scientific">Roseibium suaedae</name>
    <dbReference type="NCBI Taxonomy" id="735517"/>
    <lineage>
        <taxon>Bacteria</taxon>
        <taxon>Pseudomonadati</taxon>
        <taxon>Pseudomonadota</taxon>
        <taxon>Alphaproteobacteria</taxon>
        <taxon>Hyphomicrobiales</taxon>
        <taxon>Stappiaceae</taxon>
        <taxon>Roseibium</taxon>
    </lineage>
</organism>
<feature type="region of interest" description="Disordered" evidence="1">
    <location>
        <begin position="1"/>
        <end position="88"/>
    </location>
</feature>
<feature type="compositionally biased region" description="Basic and acidic residues" evidence="1">
    <location>
        <begin position="65"/>
        <end position="77"/>
    </location>
</feature>